<comment type="caution">
    <text evidence="3">The sequence shown here is derived from an EMBL/GenBank/DDBJ whole genome shotgun (WGS) entry which is preliminary data.</text>
</comment>
<evidence type="ECO:0000313" key="4">
    <source>
        <dbReference type="Proteomes" id="UP001335648"/>
    </source>
</evidence>
<evidence type="ECO:0000256" key="1">
    <source>
        <dbReference type="SAM" id="MobiDB-lite"/>
    </source>
</evidence>
<proteinExistence type="predicted"/>
<organism evidence="3 4">
    <name type="scientific">Champsocephalus esox</name>
    <name type="common">pike icefish</name>
    <dbReference type="NCBI Taxonomy" id="159716"/>
    <lineage>
        <taxon>Eukaryota</taxon>
        <taxon>Metazoa</taxon>
        <taxon>Chordata</taxon>
        <taxon>Craniata</taxon>
        <taxon>Vertebrata</taxon>
        <taxon>Euteleostomi</taxon>
        <taxon>Actinopterygii</taxon>
        <taxon>Neopterygii</taxon>
        <taxon>Teleostei</taxon>
        <taxon>Neoteleostei</taxon>
        <taxon>Acanthomorphata</taxon>
        <taxon>Eupercaria</taxon>
        <taxon>Perciformes</taxon>
        <taxon>Notothenioidei</taxon>
        <taxon>Channichthyidae</taxon>
        <taxon>Champsocephalus</taxon>
    </lineage>
</organism>
<feature type="compositionally biased region" description="Acidic residues" evidence="1">
    <location>
        <begin position="455"/>
        <end position="467"/>
    </location>
</feature>
<feature type="compositionally biased region" description="Acidic residues" evidence="1">
    <location>
        <begin position="18"/>
        <end position="28"/>
    </location>
</feature>
<feature type="compositionally biased region" description="Acidic residues" evidence="1">
    <location>
        <begin position="174"/>
        <end position="183"/>
    </location>
</feature>
<name>A0AAN8C7W2_9TELE</name>
<feature type="region of interest" description="Disordered" evidence="1">
    <location>
        <begin position="53"/>
        <end position="99"/>
    </location>
</feature>
<dbReference type="InterPro" id="IPR046359">
    <property type="entry name" value="Aftin-like"/>
</dbReference>
<feature type="region of interest" description="Disordered" evidence="1">
    <location>
        <begin position="1"/>
        <end position="34"/>
    </location>
</feature>
<feature type="compositionally biased region" description="Acidic residues" evidence="1">
    <location>
        <begin position="522"/>
        <end position="531"/>
    </location>
</feature>
<feature type="region of interest" description="Disordered" evidence="1">
    <location>
        <begin position="818"/>
        <end position="847"/>
    </location>
</feature>
<dbReference type="GO" id="GO:0030121">
    <property type="term" value="C:AP-1 adaptor complex"/>
    <property type="evidence" value="ECO:0007669"/>
    <property type="project" value="TreeGrafter"/>
</dbReference>
<reference evidence="3 4" key="1">
    <citation type="journal article" date="2023" name="Mol. Biol. Evol.">
        <title>Genomics of Secondarily Temperate Adaptation in the Only Non-Antarctic Icefish.</title>
        <authorList>
            <person name="Rivera-Colon A.G."/>
            <person name="Rayamajhi N."/>
            <person name="Minhas B.F."/>
            <person name="Madrigal G."/>
            <person name="Bilyk K.T."/>
            <person name="Yoon V."/>
            <person name="Hune M."/>
            <person name="Gregory S."/>
            <person name="Cheng C.H.C."/>
            <person name="Catchen J.M."/>
        </authorList>
    </citation>
    <scope>NUCLEOTIDE SEQUENCE [LARGE SCALE GENOMIC DNA]</scope>
    <source>
        <strain evidence="3">JC2023a</strain>
    </source>
</reference>
<feature type="domain" description="Aftiphilin clathrin-binding box" evidence="2">
    <location>
        <begin position="737"/>
        <end position="805"/>
    </location>
</feature>
<feature type="compositionally biased region" description="Basic and acidic residues" evidence="1">
    <location>
        <begin position="714"/>
        <end position="728"/>
    </location>
</feature>
<sequence>MEPDVIRLYSSSPPPMEDGAEDEDEFGDFDTFSNVPHSISFTEFETPATFNQNEAFSTTSPPELLNSRGLTAFSHSSSNGTHNELSKANGVVPGSHLGPSERTEIKKVLSGPVDFSVSDSAPAGCNGGGSEVLTNGFAAFDDTVARRLTRTRTVSPGGSSLAEAACHEEHCDVEQDDTSEDADTDRTGPDTCGSDSGPAEAPDGSCNTDRGPHSDSGPAEAPDGSCNTDRGPHSDFGPAEAPDGSCNTDRGPHSDFGPAEAPDGSCNTDQGPHSDSGPAEAPEGWCNTDRGPHSDFGPAEAPDGSCNTDQGPHSDSGPAEAPEDWCNTDRSPHSDFGPAEAPDGSCNTDWGPHSDSGPAEAPEGWCNTDRGPHSDSGPAEAPDGSCNTDRGPHSDSGPAEAPDGSCNTDRGPHSDSEQRDVAFAQEASEAVCTNRPLTLNGVDVADGDDSRDGGSEDDLSPDAEEGQSDGKGSGNETETSLGRPLSTEALEEFGDISTTGSVSSPPLQGETAATPADYSQLAEDDDEDYGDFGDAGSFSGQGFADFEQLDVQPEPSRTESPAQEAANTVEEEDDFGDFNSPKFHASGTVGEEDGGKFADFPVSDSFGNFSSAADGEADAGWSAFGDQQQQQEEEEESWAAFSEEPSIAPPAESRTEEEEWHESEVPAVSEETSSTDRQALCIRLEKLFQGSFPQTATLPVEDQVTSLKNLLEPEENHQPGGEEKEKRSPCSRSVQGDVWSQLQDIHESFGLRYQWGGSYCNKALLCCLGIDTRNILFTGQKKQPVIVPMYAASLGMLEPTKEPVKPVSAAEMITSIAQTPPPAPETKTSCPADSAPQEALPPVQFDWSSSGLTNPLDASGGSSLLNLDFFGPVEDSGSSSSPSIPGVDPELYELTTAKLDSSGSGSRVADAFARLMSTMEKTSTSTRKPRKEENLSDEASKVISLLPDLSFMQAKVLMFPATLTPLGCQATTD</sequence>
<feature type="compositionally biased region" description="Polar residues" evidence="1">
    <location>
        <begin position="73"/>
        <end position="83"/>
    </location>
</feature>
<keyword evidence="4" id="KW-1185">Reference proteome</keyword>
<evidence type="ECO:0000313" key="3">
    <source>
        <dbReference type="EMBL" id="KAK5898901.1"/>
    </source>
</evidence>
<dbReference type="Proteomes" id="UP001335648">
    <property type="component" value="Unassembled WGS sequence"/>
</dbReference>
<dbReference type="InterPro" id="IPR029205">
    <property type="entry name" value="Clathrin-bd"/>
</dbReference>
<feature type="region of interest" description="Disordered" evidence="1">
    <location>
        <begin position="712"/>
        <end position="733"/>
    </location>
</feature>
<dbReference type="PANTHER" id="PTHR16156">
    <property type="entry name" value="AFTIPHILIN A-RELATED"/>
    <property type="match status" value="1"/>
</dbReference>
<dbReference type="EMBL" id="JAULUE010002052">
    <property type="protein sequence ID" value="KAK5898901.1"/>
    <property type="molecule type" value="Genomic_DNA"/>
</dbReference>
<feature type="compositionally biased region" description="Polar residues" evidence="1">
    <location>
        <begin position="496"/>
        <end position="506"/>
    </location>
</feature>
<dbReference type="GO" id="GO:0032588">
    <property type="term" value="C:trans-Golgi network membrane"/>
    <property type="evidence" value="ECO:0007669"/>
    <property type="project" value="InterPro"/>
</dbReference>
<feature type="compositionally biased region" description="Basic and acidic residues" evidence="1">
    <location>
        <begin position="410"/>
        <end position="420"/>
    </location>
</feature>
<protein>
    <recommendedName>
        <fullName evidence="2">Aftiphilin clathrin-binding box domain-containing protein</fullName>
    </recommendedName>
</protein>
<gene>
    <name evidence="3" type="ORF">CesoFtcFv8_008437</name>
</gene>
<dbReference type="GO" id="GO:0030276">
    <property type="term" value="F:clathrin binding"/>
    <property type="evidence" value="ECO:0007669"/>
    <property type="project" value="InterPro"/>
</dbReference>
<accession>A0AAN8C7W2</accession>
<dbReference type="Pfam" id="PF15045">
    <property type="entry name" value="Clathrin_bdg"/>
    <property type="match status" value="1"/>
</dbReference>
<feature type="region of interest" description="Disordered" evidence="1">
    <location>
        <begin position="151"/>
        <end position="674"/>
    </location>
</feature>
<dbReference type="AlphaFoldDB" id="A0AAN8C7W2"/>
<dbReference type="PANTHER" id="PTHR16156:SF10">
    <property type="entry name" value="AFTIPHILIN-RELATED"/>
    <property type="match status" value="1"/>
</dbReference>
<evidence type="ECO:0000259" key="2">
    <source>
        <dbReference type="Pfam" id="PF15045"/>
    </source>
</evidence>